<evidence type="ECO:0000256" key="1">
    <source>
        <dbReference type="SAM" id="SignalP"/>
    </source>
</evidence>
<dbReference type="PROSITE" id="PS51257">
    <property type="entry name" value="PROKAR_LIPOPROTEIN"/>
    <property type="match status" value="1"/>
</dbReference>
<accession>A0A1I0ZL62</accession>
<dbReference type="EMBL" id="FOKK01000006">
    <property type="protein sequence ID" value="SFB25836.1"/>
    <property type="molecule type" value="Genomic_DNA"/>
</dbReference>
<dbReference type="OrthoDB" id="820429at2"/>
<sequence length="358" mass="40891">MKKGSKLFYLRLSLSLLSLFALSCSSPKSSELETFDIPKDGESEFQLSDLTESVEYIALETNEESFLRLIQDVKFYKDKIYVVDFPGKILVFDRKGKFLNQLGKTGEGPGEFSNVSSLVIDEESETAYIASGRRLISYTLDNEYIGEKKMPFFIDYLDMVDNSLSLIAAEDGVKSGDKFVNQRSLFKLDKDLTITDSLPLLHIEMDQQTGASYPYKNYISKVDSEDFIYTPVLINESMIRDTLFRFEDNILNPFIKLNFAPPLLNEEGSKLIIIKNVMLSANYLLCEYNREGSSMFYIGARKSDFSVNVTDGFLIEDEEIVTLRPFDLSKDQFYFIKTYNFSDVSEEELNPIIGIVTL</sequence>
<dbReference type="SUPFAM" id="SSF63825">
    <property type="entry name" value="YWTD domain"/>
    <property type="match status" value="1"/>
</dbReference>
<dbReference type="Pfam" id="PF17170">
    <property type="entry name" value="DUF5128"/>
    <property type="match status" value="1"/>
</dbReference>
<feature type="chain" id="PRO_5011566106" description="6-bladed beta-propeller" evidence="1">
    <location>
        <begin position="24"/>
        <end position="358"/>
    </location>
</feature>
<name>A0A1I0ZL62_9BACT</name>
<keyword evidence="3" id="KW-1185">Reference proteome</keyword>
<keyword evidence="1" id="KW-0732">Signal</keyword>
<proteinExistence type="predicted"/>
<dbReference type="AlphaFoldDB" id="A0A1I0ZL62"/>
<dbReference type="Proteomes" id="UP000198790">
    <property type="component" value="Unassembled WGS sequence"/>
</dbReference>
<gene>
    <name evidence="2" type="ORF">SAMN04489723_106147</name>
</gene>
<organism evidence="2 3">
    <name type="scientific">Algoriphagus aquimarinus</name>
    <dbReference type="NCBI Taxonomy" id="237018"/>
    <lineage>
        <taxon>Bacteria</taxon>
        <taxon>Pseudomonadati</taxon>
        <taxon>Bacteroidota</taxon>
        <taxon>Cytophagia</taxon>
        <taxon>Cytophagales</taxon>
        <taxon>Cyclobacteriaceae</taxon>
        <taxon>Algoriphagus</taxon>
    </lineage>
</organism>
<dbReference type="Gene3D" id="2.120.10.30">
    <property type="entry name" value="TolB, C-terminal domain"/>
    <property type="match status" value="1"/>
</dbReference>
<dbReference type="STRING" id="237018.SAMN04489723_106147"/>
<protein>
    <recommendedName>
        <fullName evidence="4">6-bladed beta-propeller</fullName>
    </recommendedName>
</protein>
<evidence type="ECO:0000313" key="3">
    <source>
        <dbReference type="Proteomes" id="UP000198790"/>
    </source>
</evidence>
<dbReference type="InterPro" id="IPR011042">
    <property type="entry name" value="6-blade_b-propeller_TolB-like"/>
</dbReference>
<evidence type="ECO:0000313" key="2">
    <source>
        <dbReference type="EMBL" id="SFB25836.1"/>
    </source>
</evidence>
<evidence type="ECO:0008006" key="4">
    <source>
        <dbReference type="Google" id="ProtNLM"/>
    </source>
</evidence>
<dbReference type="RefSeq" id="WP_092896804.1">
    <property type="nucleotide sequence ID" value="NZ_FOKK01000006.1"/>
</dbReference>
<reference evidence="2 3" key="1">
    <citation type="submission" date="2016-10" db="EMBL/GenBank/DDBJ databases">
        <authorList>
            <person name="de Groot N.N."/>
        </authorList>
    </citation>
    <scope>NUCLEOTIDE SEQUENCE [LARGE SCALE GENOMIC DNA]</scope>
    <source>
        <strain evidence="2 3">DSM 23399</strain>
    </source>
</reference>
<feature type="signal peptide" evidence="1">
    <location>
        <begin position="1"/>
        <end position="23"/>
    </location>
</feature>